<dbReference type="InterPro" id="IPR007259">
    <property type="entry name" value="GCP"/>
</dbReference>
<evidence type="ECO:0000256" key="1">
    <source>
        <dbReference type="ARBA" id="ARBA00010337"/>
    </source>
</evidence>
<comment type="subcellular location">
    <subcellularLocation>
        <location evidence="5">Cytoplasm</location>
        <location evidence="5">Cytoskeleton</location>
        <location evidence="5">Microtubule organizing center</location>
    </subcellularLocation>
</comment>
<dbReference type="GO" id="GO:0005874">
    <property type="term" value="C:microtubule"/>
    <property type="evidence" value="ECO:0007669"/>
    <property type="project" value="UniProtKB-KW"/>
</dbReference>
<dbReference type="STRING" id="51351.M4DBX0"/>
<dbReference type="GO" id="GO:0005815">
    <property type="term" value="C:microtubule organizing center"/>
    <property type="evidence" value="ECO:0007669"/>
    <property type="project" value="UniProtKB-SubCell"/>
</dbReference>
<dbReference type="AlphaFoldDB" id="M4DBX0"/>
<reference evidence="9 10" key="2">
    <citation type="journal article" date="2018" name="Hortic Res">
        <title>Improved Brassica rapa reference genome by single-molecule sequencing and chromosome conformation capture technologies.</title>
        <authorList>
            <person name="Zhang L."/>
            <person name="Cai X."/>
            <person name="Wu J."/>
            <person name="Liu M."/>
            <person name="Grob S."/>
            <person name="Cheng F."/>
            <person name="Liang J."/>
            <person name="Cai C."/>
            <person name="Liu Z."/>
            <person name="Liu B."/>
            <person name="Wang F."/>
            <person name="Li S."/>
            <person name="Liu F."/>
            <person name="Li X."/>
            <person name="Cheng L."/>
            <person name="Yang W."/>
            <person name="Li M.H."/>
            <person name="Grossniklaus U."/>
            <person name="Zheng H."/>
            <person name="Wang X."/>
        </authorList>
    </citation>
    <scope>NUCLEOTIDE SEQUENCE [LARGE SCALE GENOMIC DNA]</scope>
    <source>
        <strain evidence="9 10">cv. Chiifu-401-42</strain>
    </source>
</reference>
<evidence type="ECO:0000313" key="9">
    <source>
        <dbReference type="EnsemblPlants" id="Bra013980.1-P"/>
    </source>
</evidence>
<evidence type="ECO:0000259" key="8">
    <source>
        <dbReference type="Pfam" id="PF17681"/>
    </source>
</evidence>
<protein>
    <recommendedName>
        <fullName evidence="5">Gamma-tubulin complex component</fullName>
    </recommendedName>
</protein>
<dbReference type="eggNOG" id="KOG2001">
    <property type="taxonomic scope" value="Eukaryota"/>
</dbReference>
<evidence type="ECO:0000256" key="2">
    <source>
        <dbReference type="ARBA" id="ARBA00022490"/>
    </source>
</evidence>
<keyword evidence="2 5" id="KW-0963">Cytoplasm</keyword>
<dbReference type="InterPro" id="IPR040457">
    <property type="entry name" value="GCP_C"/>
</dbReference>
<dbReference type="InParanoid" id="M4DBX0"/>
<evidence type="ECO:0000256" key="6">
    <source>
        <dbReference type="SAM" id="MobiDB-lite"/>
    </source>
</evidence>
<dbReference type="GO" id="GO:0043015">
    <property type="term" value="F:gamma-tubulin binding"/>
    <property type="evidence" value="ECO:0007669"/>
    <property type="project" value="InterPro"/>
</dbReference>
<dbReference type="GO" id="GO:0007020">
    <property type="term" value="P:microtubule nucleation"/>
    <property type="evidence" value="ECO:0007669"/>
    <property type="project" value="InterPro"/>
</dbReference>
<dbReference type="GO" id="GO:0000922">
    <property type="term" value="C:spindle pole"/>
    <property type="evidence" value="ECO:0007669"/>
    <property type="project" value="InterPro"/>
</dbReference>
<accession>M4DBX0</accession>
<keyword evidence="4 5" id="KW-0206">Cytoskeleton</keyword>
<dbReference type="Pfam" id="PF17681">
    <property type="entry name" value="GCP_N_terminal"/>
    <property type="match status" value="1"/>
</dbReference>
<organism evidence="9 10">
    <name type="scientific">Brassica campestris</name>
    <name type="common">Field mustard</name>
    <dbReference type="NCBI Taxonomy" id="3711"/>
    <lineage>
        <taxon>Eukaryota</taxon>
        <taxon>Viridiplantae</taxon>
        <taxon>Streptophyta</taxon>
        <taxon>Embryophyta</taxon>
        <taxon>Tracheophyta</taxon>
        <taxon>Spermatophyta</taxon>
        <taxon>Magnoliopsida</taxon>
        <taxon>eudicotyledons</taxon>
        <taxon>Gunneridae</taxon>
        <taxon>Pentapetalae</taxon>
        <taxon>rosids</taxon>
        <taxon>malvids</taxon>
        <taxon>Brassicales</taxon>
        <taxon>Brassicaceae</taxon>
        <taxon>Brassiceae</taxon>
        <taxon>Brassica</taxon>
    </lineage>
</organism>
<dbReference type="OMA" id="CLRGCFL"/>
<keyword evidence="3 5" id="KW-0493">Microtubule</keyword>
<evidence type="ECO:0000256" key="5">
    <source>
        <dbReference type="RuleBase" id="RU363050"/>
    </source>
</evidence>
<dbReference type="Gramene" id="Bra013980.1">
    <property type="protein sequence ID" value="Bra013980.1-P"/>
    <property type="gene ID" value="Bra013980"/>
</dbReference>
<comment type="function">
    <text evidence="5">Component of the gamma-tubulin ring complex (gTuRC) which mediates microtubule nucleation.</text>
</comment>
<dbReference type="Gene3D" id="1.20.120.1900">
    <property type="entry name" value="Gamma-tubulin complex, C-terminal domain"/>
    <property type="match status" value="1"/>
</dbReference>
<name>M4DBX0_BRACM</name>
<reference evidence="9 10" key="1">
    <citation type="journal article" date="2011" name="Nat. Genet.">
        <title>The genome of the mesopolyploid crop species Brassica rapa.</title>
        <authorList>
            <consortium name="Brassica rapa Genome Sequencing Project Consortium"/>
            <person name="Wang X."/>
            <person name="Wang H."/>
            <person name="Wang J."/>
            <person name="Sun R."/>
            <person name="Wu J."/>
            <person name="Liu S."/>
            <person name="Bai Y."/>
            <person name="Mun J.H."/>
            <person name="Bancroft I."/>
            <person name="Cheng F."/>
            <person name="Huang S."/>
            <person name="Li X."/>
            <person name="Hua W."/>
            <person name="Wang J."/>
            <person name="Wang X."/>
            <person name="Freeling M."/>
            <person name="Pires J.C."/>
            <person name="Paterson A.H."/>
            <person name="Chalhoub B."/>
            <person name="Wang B."/>
            <person name="Hayward A."/>
            <person name="Sharpe A.G."/>
            <person name="Park B.S."/>
            <person name="Weisshaar B."/>
            <person name="Liu B."/>
            <person name="Li B."/>
            <person name="Liu B."/>
            <person name="Tong C."/>
            <person name="Song C."/>
            <person name="Duran C."/>
            <person name="Peng C."/>
            <person name="Geng C."/>
            <person name="Koh C."/>
            <person name="Lin C."/>
            <person name="Edwards D."/>
            <person name="Mu D."/>
            <person name="Shen D."/>
            <person name="Soumpourou E."/>
            <person name="Li F."/>
            <person name="Fraser F."/>
            <person name="Conant G."/>
            <person name="Lassalle G."/>
            <person name="King G.J."/>
            <person name="Bonnema G."/>
            <person name="Tang H."/>
            <person name="Wang H."/>
            <person name="Belcram H."/>
            <person name="Zhou H."/>
            <person name="Hirakawa H."/>
            <person name="Abe H."/>
            <person name="Guo H."/>
            <person name="Wang H."/>
            <person name="Jin H."/>
            <person name="Parkin I.A."/>
            <person name="Batley J."/>
            <person name="Kim J.S."/>
            <person name="Just J."/>
            <person name="Li J."/>
            <person name="Xu J."/>
            <person name="Deng J."/>
            <person name="Kim J.A."/>
            <person name="Li J."/>
            <person name="Yu J."/>
            <person name="Meng J."/>
            <person name="Wang J."/>
            <person name="Min J."/>
            <person name="Poulain J."/>
            <person name="Wang J."/>
            <person name="Hatakeyama K."/>
            <person name="Wu K."/>
            <person name="Wang L."/>
            <person name="Fang L."/>
            <person name="Trick M."/>
            <person name="Links M.G."/>
            <person name="Zhao M."/>
            <person name="Jin M."/>
            <person name="Ramchiary N."/>
            <person name="Drou N."/>
            <person name="Berkman P.J."/>
            <person name="Cai Q."/>
            <person name="Huang Q."/>
            <person name="Li R."/>
            <person name="Tabata S."/>
            <person name="Cheng S."/>
            <person name="Zhang S."/>
            <person name="Zhang S."/>
            <person name="Huang S."/>
            <person name="Sato S."/>
            <person name="Sun S."/>
            <person name="Kwon S.J."/>
            <person name="Choi S.R."/>
            <person name="Lee T.H."/>
            <person name="Fan W."/>
            <person name="Zhao X."/>
            <person name="Tan X."/>
            <person name="Xu X."/>
            <person name="Wang Y."/>
            <person name="Qiu Y."/>
            <person name="Yin Y."/>
            <person name="Li Y."/>
            <person name="Du Y."/>
            <person name="Liao Y."/>
            <person name="Lim Y."/>
            <person name="Narusaka Y."/>
            <person name="Wang Y."/>
            <person name="Wang Z."/>
            <person name="Li Z."/>
            <person name="Wang Z."/>
            <person name="Xiong Z."/>
            <person name="Zhang Z."/>
        </authorList>
    </citation>
    <scope>NUCLEOTIDE SEQUENCE [LARGE SCALE GENOMIC DNA]</scope>
    <source>
        <strain evidence="9 10">cv. Chiifu-401-42</strain>
    </source>
</reference>
<feature type="region of interest" description="Disordered" evidence="6">
    <location>
        <begin position="1"/>
        <end position="20"/>
    </location>
</feature>
<feature type="domain" description="Gamma tubulin complex component C-terminal" evidence="7">
    <location>
        <begin position="384"/>
        <end position="531"/>
    </location>
</feature>
<feature type="domain" description="Gamma tubulin complex component protein N-terminal" evidence="8">
    <location>
        <begin position="187"/>
        <end position="313"/>
    </location>
</feature>
<evidence type="ECO:0000256" key="4">
    <source>
        <dbReference type="ARBA" id="ARBA00023212"/>
    </source>
</evidence>
<dbReference type="PANTHER" id="PTHR19302">
    <property type="entry name" value="GAMMA TUBULIN COMPLEX PROTEIN"/>
    <property type="match status" value="1"/>
</dbReference>
<dbReference type="PANTHER" id="PTHR19302:SF13">
    <property type="entry name" value="GAMMA-TUBULIN COMPLEX COMPONENT 2"/>
    <property type="match status" value="1"/>
</dbReference>
<dbReference type="Proteomes" id="UP000011750">
    <property type="component" value="Chromosome A08"/>
</dbReference>
<keyword evidence="10" id="KW-1185">Reference proteome</keyword>
<dbReference type="Pfam" id="PF04130">
    <property type="entry name" value="GCP_C_terminal"/>
    <property type="match status" value="1"/>
</dbReference>
<sequence length="541" mass="60431">MEPMTPISCPTTPRWKEPRQAVPHWPLPPGAPSLDFWFKILKFRHLLLGSFRKNKKWLVFETMGLSSQETRASSRFADSKRFPSDSSSNCGVDQAIGCYDTPVQELIVIDVLLSALVGIEGRYISIKRFHGKEDSIAFQVDPSNGFGITGNSQFKKGLVNHAFAAALRALLLVCYIAHDGIHARAKHFVGSGVLNLLQSQAKAMAGDNSVRSLLEKMTECASNAYLSILERWVYEGIIDDPYGEFFIAENRSLKKESLSQDSTAKYWSQRYSLKETIPGFLANIAATILTTGKYLNAMRECGHNVQVCLWITADLSLRTTAAAADPRHEDLTCCVDRTSLLKTLGMQKDTDSNSIEDPVSITGLETFSLSYKGIRSMNSNGTAICRSSLLCRSMLKFISSLLHYLTFEVLEPNWHVMQDRLQSTRSIYEVIQHHDFFLDKCLRGCFLLLPDVLKVSVPFNVIVSQDKCTGATQWLISSSVDINSQSQKTMIRDTTVTESIFNFEREFNSELQSLGPVLSKGSQAEPYLTHLSQCILGVSKD</sequence>
<comment type="similarity">
    <text evidence="1 5">Belongs to the TUBGCP family.</text>
</comment>
<evidence type="ECO:0000256" key="3">
    <source>
        <dbReference type="ARBA" id="ARBA00022701"/>
    </source>
</evidence>
<reference evidence="9" key="3">
    <citation type="submission" date="2023-03" db="UniProtKB">
        <authorList>
            <consortium name="EnsemblPlants"/>
        </authorList>
    </citation>
    <scope>IDENTIFICATION</scope>
    <source>
        <strain evidence="9">cv. Chiifu-401-42</strain>
    </source>
</reference>
<dbReference type="InterPro" id="IPR041470">
    <property type="entry name" value="GCP_N"/>
</dbReference>
<proteinExistence type="inferred from homology"/>
<evidence type="ECO:0000313" key="10">
    <source>
        <dbReference type="Proteomes" id="UP000011750"/>
    </source>
</evidence>
<evidence type="ECO:0000259" key="7">
    <source>
        <dbReference type="Pfam" id="PF04130"/>
    </source>
</evidence>
<dbReference type="EnsemblPlants" id="Bra013980.1">
    <property type="protein sequence ID" value="Bra013980.1-P"/>
    <property type="gene ID" value="Bra013980"/>
</dbReference>
<dbReference type="HOGENOM" id="CLU_007738_1_1_1"/>
<dbReference type="InterPro" id="IPR042241">
    <property type="entry name" value="GCP_C_sf"/>
</dbReference>